<evidence type="ECO:0000256" key="10">
    <source>
        <dbReference type="ARBA" id="ARBA00023136"/>
    </source>
</evidence>
<organism evidence="12 13">
    <name type="scientific">Gnathostoma spinigerum</name>
    <dbReference type="NCBI Taxonomy" id="75299"/>
    <lineage>
        <taxon>Eukaryota</taxon>
        <taxon>Metazoa</taxon>
        <taxon>Ecdysozoa</taxon>
        <taxon>Nematoda</taxon>
        <taxon>Chromadorea</taxon>
        <taxon>Rhabditida</taxon>
        <taxon>Spirurina</taxon>
        <taxon>Gnathostomatomorpha</taxon>
        <taxon>Gnathostomatoidea</taxon>
        <taxon>Gnathostomatidae</taxon>
        <taxon>Gnathostoma</taxon>
    </lineage>
</organism>
<evidence type="ECO:0000256" key="7">
    <source>
        <dbReference type="ARBA" id="ARBA00022679"/>
    </source>
</evidence>
<keyword evidence="7" id="KW-0808">Transferase</keyword>
<dbReference type="GO" id="GO:0008120">
    <property type="term" value="F:ceramide glucosyltransferase activity"/>
    <property type="evidence" value="ECO:0007669"/>
    <property type="project" value="UniProtKB-EC"/>
</dbReference>
<comment type="similarity">
    <text evidence="4">Belongs to the glycosyltransferase 2 family.</text>
</comment>
<keyword evidence="6" id="KW-0328">Glycosyltransferase</keyword>
<dbReference type="InterPro" id="IPR025993">
    <property type="entry name" value="Ceramide_glucosylTrfase"/>
</dbReference>
<evidence type="ECO:0000256" key="9">
    <source>
        <dbReference type="ARBA" id="ARBA00022989"/>
    </source>
</evidence>
<name>A0ABD6EUC7_9BILA</name>
<evidence type="ECO:0000256" key="4">
    <source>
        <dbReference type="ARBA" id="ARBA00006739"/>
    </source>
</evidence>
<dbReference type="AlphaFoldDB" id="A0ABD6EUC7"/>
<comment type="pathway">
    <text evidence="3">Sphingolipid metabolism.</text>
</comment>
<protein>
    <recommendedName>
        <fullName evidence="5">ceramide glucosyltransferase</fullName>
        <ecNumber evidence="5">2.4.1.80</ecNumber>
    </recommendedName>
</protein>
<sequence>MPFLPPLYDVLARIGVPAAYCGLIFVSGLYLLHIIAIAYAKYRLYRKVIPRPDVPGVSIIKPLFGTDENLFLNLESFFKLKYPAYEILFCLHNSEDPALKIVEVLLSQYPNIDAHIFCGGEVVGSNPKINNMMPAYRAAKYPLILVSDSGIYMRDDALMDMVLAMASDVALVTQMPYCTNRSGFGANLEQVH</sequence>
<comment type="pathway">
    <text evidence="2">Lipid metabolism; sphingolipid metabolism.</text>
</comment>
<comment type="caution">
    <text evidence="12">The sequence shown here is derived from an EMBL/GenBank/DDBJ whole genome shotgun (WGS) entry which is preliminary data.</text>
</comment>
<dbReference type="Proteomes" id="UP001608902">
    <property type="component" value="Unassembled WGS sequence"/>
</dbReference>
<gene>
    <name evidence="12" type="ORF">AB6A40_010127</name>
</gene>
<evidence type="ECO:0000313" key="13">
    <source>
        <dbReference type="Proteomes" id="UP001608902"/>
    </source>
</evidence>
<comment type="subcellular location">
    <subcellularLocation>
        <location evidence="1">Membrane</location>
        <topology evidence="1">Multi-pass membrane protein</topology>
    </subcellularLocation>
</comment>
<dbReference type="PANTHER" id="PTHR12726">
    <property type="entry name" value="CERAMIDE GLUCOSYLTRANSFERASE"/>
    <property type="match status" value="1"/>
</dbReference>
<keyword evidence="10 11" id="KW-0472">Membrane</keyword>
<dbReference type="EMBL" id="JBGFUD010012205">
    <property type="protein sequence ID" value="MFH4983418.1"/>
    <property type="molecule type" value="Genomic_DNA"/>
</dbReference>
<dbReference type="PANTHER" id="PTHR12726:SF0">
    <property type="entry name" value="CERAMIDE GLUCOSYLTRANSFERASE"/>
    <property type="match status" value="1"/>
</dbReference>
<keyword evidence="8 11" id="KW-0812">Transmembrane</keyword>
<keyword evidence="9 11" id="KW-1133">Transmembrane helix</keyword>
<evidence type="ECO:0000256" key="8">
    <source>
        <dbReference type="ARBA" id="ARBA00022692"/>
    </source>
</evidence>
<evidence type="ECO:0000313" key="12">
    <source>
        <dbReference type="EMBL" id="MFH4983418.1"/>
    </source>
</evidence>
<reference evidence="12 13" key="1">
    <citation type="submission" date="2024-08" db="EMBL/GenBank/DDBJ databases">
        <title>Gnathostoma spinigerum genome.</title>
        <authorList>
            <person name="Gonzalez-Bertolin B."/>
            <person name="Monzon S."/>
            <person name="Zaballos A."/>
            <person name="Jimenez P."/>
            <person name="Dekumyoy P."/>
            <person name="Varona S."/>
            <person name="Cuesta I."/>
            <person name="Sumanam S."/>
            <person name="Adisakwattana P."/>
            <person name="Gasser R.B."/>
            <person name="Hernandez-Gonzalez A."/>
            <person name="Young N.D."/>
            <person name="Perteguer M.J."/>
        </authorList>
    </citation>
    <scope>NUCLEOTIDE SEQUENCE [LARGE SCALE GENOMIC DNA]</scope>
    <source>
        <strain evidence="12">AL3</strain>
        <tissue evidence="12">Liver</tissue>
    </source>
</reference>
<dbReference type="SUPFAM" id="SSF53448">
    <property type="entry name" value="Nucleotide-diphospho-sugar transferases"/>
    <property type="match status" value="1"/>
</dbReference>
<feature type="transmembrane region" description="Helical" evidence="11">
    <location>
        <begin position="14"/>
        <end position="40"/>
    </location>
</feature>
<evidence type="ECO:0000256" key="2">
    <source>
        <dbReference type="ARBA" id="ARBA00004760"/>
    </source>
</evidence>
<dbReference type="GO" id="GO:0016020">
    <property type="term" value="C:membrane"/>
    <property type="evidence" value="ECO:0007669"/>
    <property type="project" value="UniProtKB-SubCell"/>
</dbReference>
<dbReference type="EC" id="2.4.1.80" evidence="5"/>
<evidence type="ECO:0000256" key="6">
    <source>
        <dbReference type="ARBA" id="ARBA00022676"/>
    </source>
</evidence>
<keyword evidence="13" id="KW-1185">Reference proteome</keyword>
<evidence type="ECO:0000256" key="3">
    <source>
        <dbReference type="ARBA" id="ARBA00004991"/>
    </source>
</evidence>
<evidence type="ECO:0000256" key="11">
    <source>
        <dbReference type="SAM" id="Phobius"/>
    </source>
</evidence>
<proteinExistence type="inferred from homology"/>
<dbReference type="Pfam" id="PF13506">
    <property type="entry name" value="Glyco_transf_21"/>
    <property type="match status" value="1"/>
</dbReference>
<dbReference type="InterPro" id="IPR029044">
    <property type="entry name" value="Nucleotide-diphossugar_trans"/>
</dbReference>
<dbReference type="Gene3D" id="3.90.550.10">
    <property type="entry name" value="Spore Coat Polysaccharide Biosynthesis Protein SpsA, Chain A"/>
    <property type="match status" value="1"/>
</dbReference>
<accession>A0ABD6EUC7</accession>
<evidence type="ECO:0000256" key="5">
    <source>
        <dbReference type="ARBA" id="ARBA00012699"/>
    </source>
</evidence>
<evidence type="ECO:0000256" key="1">
    <source>
        <dbReference type="ARBA" id="ARBA00004141"/>
    </source>
</evidence>